<keyword evidence="2" id="KW-1185">Reference proteome</keyword>
<dbReference type="RefSeq" id="WP_157307683.1">
    <property type="nucleotide sequence ID" value="NZ_WRXN01000008.1"/>
</dbReference>
<dbReference type="AlphaFoldDB" id="A0A7K1U7H2"/>
<reference evidence="1 2" key="1">
    <citation type="submission" date="2019-12" db="EMBL/GenBank/DDBJ databases">
        <title>Chitinophaga sp. strain ysch24 (GDMCC 1.1355), whole genome shotgun sequence.</title>
        <authorList>
            <person name="Zhang X."/>
        </authorList>
    </citation>
    <scope>NUCLEOTIDE SEQUENCE [LARGE SCALE GENOMIC DNA]</scope>
    <source>
        <strain evidence="2">ysch24</strain>
    </source>
</reference>
<dbReference type="Proteomes" id="UP000461730">
    <property type="component" value="Unassembled WGS sequence"/>
</dbReference>
<protein>
    <submittedName>
        <fullName evidence="1">Uncharacterized protein</fullName>
    </submittedName>
</protein>
<proteinExistence type="predicted"/>
<accession>A0A7K1U7H2</accession>
<organism evidence="1 2">
    <name type="scientific">Chitinophaga tropicalis</name>
    <dbReference type="NCBI Taxonomy" id="2683588"/>
    <lineage>
        <taxon>Bacteria</taxon>
        <taxon>Pseudomonadati</taxon>
        <taxon>Bacteroidota</taxon>
        <taxon>Chitinophagia</taxon>
        <taxon>Chitinophagales</taxon>
        <taxon>Chitinophagaceae</taxon>
        <taxon>Chitinophaga</taxon>
    </lineage>
</organism>
<sequence length="309" mass="34216">MKSWGNRDTIHRTVVNNILSARDEKGAAPELPDKLTYWLAQLSLLYGVPVEYLVPDDRLLPTESMRFFYIDRNWQDRLIDGALSVGVFSSREKIFNEAFFESIYEQVDIMQQQLRAMLRKETPPDVTEAGGPISGLIFRSCVVSGWPGMEIEAFKEDKKLDILRMDRLSDNVLLCLFNGVPDTVNFIEPGEGLHFGIVRDTPTSDTFQVYLRGLGFPDNSTYPAGEQIKAGSNYLKASGTLLTGAGQEPGVLDIDGLRASITAAMPQGALKDGVLTPSELAIQLVQGAGKQTYNLNSPECFFSPPQNEN</sequence>
<evidence type="ECO:0000313" key="1">
    <source>
        <dbReference type="EMBL" id="MVT10236.1"/>
    </source>
</evidence>
<dbReference type="EMBL" id="WRXN01000008">
    <property type="protein sequence ID" value="MVT10236.1"/>
    <property type="molecule type" value="Genomic_DNA"/>
</dbReference>
<evidence type="ECO:0000313" key="2">
    <source>
        <dbReference type="Proteomes" id="UP000461730"/>
    </source>
</evidence>
<name>A0A7K1U7H2_9BACT</name>
<gene>
    <name evidence="1" type="ORF">GO493_18335</name>
</gene>
<comment type="caution">
    <text evidence="1">The sequence shown here is derived from an EMBL/GenBank/DDBJ whole genome shotgun (WGS) entry which is preliminary data.</text>
</comment>